<feature type="region of interest" description="Disordered" evidence="1">
    <location>
        <begin position="349"/>
        <end position="430"/>
    </location>
</feature>
<evidence type="ECO:0000313" key="2">
    <source>
        <dbReference type="EMBL" id="ETL90118.1"/>
    </source>
</evidence>
<gene>
    <name evidence="2" type="ORF">L917_11070</name>
</gene>
<sequence length="723" mass="80086">MAALDRQPGNFSSSRLCTCSDPGWLGSRRSGCLFRSQSQHFVVGPLSPGVPIQIFFQAHRVMNNTEVDTVMSHLRTAFPGFAHGFIHMSDLVAYVPGNADAFDYEVYAAKEIDFGNEFKKGLIEQGLIGYDNDDNKAIATKLSTFNGHPLRYYGIVCNMDTSEGALFISTDQRDPRNPKRPVVRIELFNSAGGASGNKDFDNFWREQAIDISKRTGVRSEFHVVTSIQHQRASTGNCGSYSLFYMYARMKGAAPSEFNNANKPLLDADMEKFRKDMSSEEYGRRRRRREEEFDDRPAVHRHREEEGYNDDDDYEEDDAPRTHWSTILSAVLIGLVVIALLWHVYTKNKVSTTETTVQPTTTTKMTQPAGESSTQSTPLTSTQPAVDGSTQSTSLTSSSTTTQPAPTQSAAEDSKQSPSTTTPSTPQEAITVPSFPGYRFYAGKSVPSHDWNNLESVTTNLSDAIATCDRNSFCGSVNTNGQLRMYSDLADDPSFTKGNEGVYIRDGYTALNTNPFSDHTYDYVANYDLPGDDIENHKGDIAGAFAACNQNSDCRVFLKRLLRRGAEENESGQKYLGFAWRKGEVANPLTNLQALPRKSMDDAFEYCMATPQCLGFNSDKYVNKSVMSSPSPLANFNSKMGYYAKDPYGLFDGYTFIQGRDIKGNDWGGAPTTNLINAKAKCDADPKCRGFNTAGYLKTSADPQFLIPSNSKSGWAQGIYRKIL</sequence>
<organism evidence="2">
    <name type="scientific">Phytophthora nicotianae</name>
    <name type="common">Potato buckeye rot agent</name>
    <name type="synonym">Phytophthora parasitica</name>
    <dbReference type="NCBI Taxonomy" id="4792"/>
    <lineage>
        <taxon>Eukaryota</taxon>
        <taxon>Sar</taxon>
        <taxon>Stramenopiles</taxon>
        <taxon>Oomycota</taxon>
        <taxon>Peronosporomycetes</taxon>
        <taxon>Peronosporales</taxon>
        <taxon>Peronosporaceae</taxon>
        <taxon>Phytophthora</taxon>
    </lineage>
</organism>
<evidence type="ECO:0000256" key="1">
    <source>
        <dbReference type="SAM" id="MobiDB-lite"/>
    </source>
</evidence>
<feature type="region of interest" description="Disordered" evidence="1">
    <location>
        <begin position="276"/>
        <end position="317"/>
    </location>
</feature>
<reference evidence="2" key="1">
    <citation type="submission" date="2013-11" db="EMBL/GenBank/DDBJ databases">
        <title>The Genome Sequence of Phytophthora parasitica CHvinca01.</title>
        <authorList>
            <consortium name="The Broad Institute Genomics Platform"/>
            <person name="Russ C."/>
            <person name="Tyler B."/>
            <person name="Panabieres F."/>
            <person name="Shan W."/>
            <person name="Tripathy S."/>
            <person name="Grunwald N."/>
            <person name="Machado M."/>
            <person name="Johnson C.S."/>
            <person name="Arredondo F."/>
            <person name="Hong C."/>
            <person name="Coffey M."/>
            <person name="Young S.K."/>
            <person name="Zeng Q."/>
            <person name="Gargeya S."/>
            <person name="Fitzgerald M."/>
            <person name="Abouelleil A."/>
            <person name="Alvarado L."/>
            <person name="Chapman S.B."/>
            <person name="Gainer-Dewar J."/>
            <person name="Goldberg J."/>
            <person name="Griggs A."/>
            <person name="Gujja S."/>
            <person name="Hansen M."/>
            <person name="Howarth C."/>
            <person name="Imamovic A."/>
            <person name="Ireland A."/>
            <person name="Larimer J."/>
            <person name="McCowan C."/>
            <person name="Murphy C."/>
            <person name="Pearson M."/>
            <person name="Poon T.W."/>
            <person name="Priest M."/>
            <person name="Roberts A."/>
            <person name="Saif S."/>
            <person name="Shea T."/>
            <person name="Sykes S."/>
            <person name="Wortman J."/>
            <person name="Nusbaum C."/>
            <person name="Birren B."/>
        </authorList>
    </citation>
    <scope>NUCLEOTIDE SEQUENCE [LARGE SCALE GENOMIC DNA]</scope>
    <source>
        <strain evidence="2">CHvinca01</strain>
    </source>
</reference>
<dbReference type="Proteomes" id="UP000054423">
    <property type="component" value="Unassembled WGS sequence"/>
</dbReference>
<feature type="compositionally biased region" description="Acidic residues" evidence="1">
    <location>
        <begin position="306"/>
        <end position="317"/>
    </location>
</feature>
<feature type="compositionally biased region" description="Low complexity" evidence="1">
    <location>
        <begin position="351"/>
        <end position="425"/>
    </location>
</feature>
<feature type="compositionally biased region" description="Basic and acidic residues" evidence="1">
    <location>
        <begin position="276"/>
        <end position="305"/>
    </location>
</feature>
<proteinExistence type="predicted"/>
<dbReference type="AlphaFoldDB" id="W2KYA3"/>
<dbReference type="EMBL" id="KI680373">
    <property type="protein sequence ID" value="ETL90118.1"/>
    <property type="molecule type" value="Genomic_DNA"/>
</dbReference>
<accession>W2KYA3</accession>
<name>W2KYA3_PHYNI</name>
<protein>
    <submittedName>
        <fullName evidence="2">Uncharacterized protein</fullName>
    </submittedName>
</protein>